<dbReference type="NCBIfam" id="NF041518">
    <property type="entry name" value="choice_anch_Q"/>
    <property type="match status" value="1"/>
</dbReference>
<evidence type="ECO:0000313" key="2">
    <source>
        <dbReference type="EMBL" id="UXI70426.1"/>
    </source>
</evidence>
<dbReference type="EMBL" id="CP104694">
    <property type="protein sequence ID" value="UXI70426.1"/>
    <property type="molecule type" value="Genomic_DNA"/>
</dbReference>
<evidence type="ECO:0000313" key="3">
    <source>
        <dbReference type="Proteomes" id="UP001064632"/>
    </source>
</evidence>
<sequence>MPVSIHRTRALALVSACLTLPAIAATIPVDGTLCTLPDAIGAANGNTAVGGCVAGNGADTLELGANVVLTAARGGIVLGGAAGLPDISSTITLVGSPGGTVRLIQRNSQWQCAAADPDAFRLFTVTATGNLTLRNLTLKNGCVAPFSGDAHGGAILVDGGDLTLDNVTVDGHRARSGAGGEAGGGAIAVVNGGDVRIDASRLENNLATSADNLADDAHSGAAYGGALSLRDAASRVSMGTSIVRGNVVLPGSAESAAHGCGGAIALRGGTLSLRSSLLTQNTVNGGATTQSTPGIGRGGALCQTGGTLGVIGSALVENDAIGGAGLGQFGDGDGMGGGISVTSATQSRLENVTISGNRAAGGHEITRGIGGGVVLETAGVVLARVTVAGNTVEGSAGSKAGGLWITHDATIFQSIFADNADGDCRPSTPGLDWSAGYNLVENSGCTLESNDISGLDPRLEALADNGCVTGQQLPDGSCAPTHAIAQSGEFSGGSFLRTASPALDASLCIEGPGLLDQRGYTRPQDIAFVGSANTTCDIGAFEAIDSDADGITNTRDACLGNDASGDVDDDHVCADRDDNDNDPTIGVSLFADGFE</sequence>
<keyword evidence="3" id="KW-1185">Reference proteome</keyword>
<dbReference type="Proteomes" id="UP001064632">
    <property type="component" value="Chromosome"/>
</dbReference>
<keyword evidence="1" id="KW-0732">Signal</keyword>
<dbReference type="SMART" id="SM00710">
    <property type="entry name" value="PbH1"/>
    <property type="match status" value="3"/>
</dbReference>
<feature type="chain" id="PRO_5046722234" description="CSLREA domain-containing protein" evidence="1">
    <location>
        <begin position="25"/>
        <end position="595"/>
    </location>
</feature>
<name>A0ABY6BLC7_9GAMM</name>
<dbReference type="RefSeq" id="WP_261697376.1">
    <property type="nucleotide sequence ID" value="NZ_CP104694.1"/>
</dbReference>
<accession>A0ABY6BLC7</accession>
<dbReference type="SUPFAM" id="SSF51126">
    <property type="entry name" value="Pectin lyase-like"/>
    <property type="match status" value="1"/>
</dbReference>
<gene>
    <name evidence="2" type="ORF">N4264_12555</name>
</gene>
<dbReference type="InterPro" id="IPR006626">
    <property type="entry name" value="PbH1"/>
</dbReference>
<evidence type="ECO:0008006" key="4">
    <source>
        <dbReference type="Google" id="ProtNLM"/>
    </source>
</evidence>
<evidence type="ECO:0000256" key="1">
    <source>
        <dbReference type="SAM" id="SignalP"/>
    </source>
</evidence>
<dbReference type="InterPro" id="IPR011050">
    <property type="entry name" value="Pectin_lyase_fold/virulence"/>
</dbReference>
<feature type="signal peptide" evidence="1">
    <location>
        <begin position="1"/>
        <end position="24"/>
    </location>
</feature>
<proteinExistence type="predicted"/>
<organism evidence="2 3">
    <name type="scientific">Tahibacter amnicola</name>
    <dbReference type="NCBI Taxonomy" id="2976241"/>
    <lineage>
        <taxon>Bacteria</taxon>
        <taxon>Pseudomonadati</taxon>
        <taxon>Pseudomonadota</taxon>
        <taxon>Gammaproteobacteria</taxon>
        <taxon>Lysobacterales</taxon>
        <taxon>Rhodanobacteraceae</taxon>
        <taxon>Tahibacter</taxon>
    </lineage>
</organism>
<dbReference type="InterPro" id="IPR059226">
    <property type="entry name" value="Choice_anch_Q_dom"/>
</dbReference>
<protein>
    <recommendedName>
        <fullName evidence="4">CSLREA domain-containing protein</fullName>
    </recommendedName>
</protein>
<reference evidence="2" key="1">
    <citation type="submission" date="2022-09" db="EMBL/GenBank/DDBJ databases">
        <title>Tahibacter sp. nov., isolated from a fresh water.</title>
        <authorList>
            <person name="Baek J.H."/>
            <person name="Lee J.K."/>
            <person name="Kim J.M."/>
            <person name="Jeon C.O."/>
        </authorList>
    </citation>
    <scope>NUCLEOTIDE SEQUENCE</scope>
    <source>
        <strain evidence="2">W38</strain>
    </source>
</reference>